<dbReference type="EMBL" id="LKAM01000008">
    <property type="protein sequence ID" value="KUM47177.1"/>
    <property type="molecule type" value="Genomic_DNA"/>
</dbReference>
<protein>
    <submittedName>
        <fullName evidence="1">Uncharacterized protein</fullName>
    </submittedName>
</protein>
<sequence length="51" mass="5809">MLRRFQKILPYLLSRPGAPSNRLQSLFNACPILSTSSPILIYTHIVALHYP</sequence>
<gene>
    <name evidence="1" type="ORF">ABT39_MTgene6183</name>
</gene>
<comment type="caution">
    <text evidence="1">The sequence shown here is derived from an EMBL/GenBank/DDBJ whole genome shotgun (WGS) entry which is preliminary data.</text>
</comment>
<geneLocation type="mitochondrion" evidence="1"/>
<keyword evidence="1" id="KW-0496">Mitochondrion</keyword>
<reference evidence="1" key="1">
    <citation type="journal article" date="2015" name="Genome Biol. Evol.">
        <title>Organellar Genomes of White Spruce (Picea glauca): Assembly and Annotation.</title>
        <authorList>
            <person name="Jackman S.D."/>
            <person name="Warren R.L."/>
            <person name="Gibb E.A."/>
            <person name="Vandervalk B.P."/>
            <person name="Mohamadi H."/>
            <person name="Chu J."/>
            <person name="Raymond A."/>
            <person name="Pleasance S."/>
            <person name="Coope R."/>
            <person name="Wildung M.R."/>
            <person name="Ritland C.E."/>
            <person name="Bousquet J."/>
            <person name="Jones S.J."/>
            <person name="Bohlmann J."/>
            <person name="Birol I."/>
        </authorList>
    </citation>
    <scope>NUCLEOTIDE SEQUENCE [LARGE SCALE GENOMIC DNA]</scope>
    <source>
        <tissue evidence="1">Flushing bud</tissue>
    </source>
</reference>
<proteinExistence type="predicted"/>
<dbReference type="AlphaFoldDB" id="A0A101LXJ3"/>
<accession>A0A101LXJ3</accession>
<evidence type="ECO:0000313" key="1">
    <source>
        <dbReference type="EMBL" id="KUM47177.1"/>
    </source>
</evidence>
<name>A0A101LXJ3_PICGL</name>
<organism evidence="1">
    <name type="scientific">Picea glauca</name>
    <name type="common">White spruce</name>
    <name type="synonym">Pinus glauca</name>
    <dbReference type="NCBI Taxonomy" id="3330"/>
    <lineage>
        <taxon>Eukaryota</taxon>
        <taxon>Viridiplantae</taxon>
        <taxon>Streptophyta</taxon>
        <taxon>Embryophyta</taxon>
        <taxon>Tracheophyta</taxon>
        <taxon>Spermatophyta</taxon>
        <taxon>Pinopsida</taxon>
        <taxon>Pinidae</taxon>
        <taxon>Conifers I</taxon>
        <taxon>Pinales</taxon>
        <taxon>Pinaceae</taxon>
        <taxon>Picea</taxon>
    </lineage>
</organism>